<evidence type="ECO:0008006" key="9">
    <source>
        <dbReference type="Google" id="ProtNLM"/>
    </source>
</evidence>
<evidence type="ECO:0000313" key="8">
    <source>
        <dbReference type="Proteomes" id="UP001066276"/>
    </source>
</evidence>
<organism evidence="7 8">
    <name type="scientific">Pleurodeles waltl</name>
    <name type="common">Iberian ribbed newt</name>
    <dbReference type="NCBI Taxonomy" id="8319"/>
    <lineage>
        <taxon>Eukaryota</taxon>
        <taxon>Metazoa</taxon>
        <taxon>Chordata</taxon>
        <taxon>Craniata</taxon>
        <taxon>Vertebrata</taxon>
        <taxon>Euteleostomi</taxon>
        <taxon>Amphibia</taxon>
        <taxon>Batrachia</taxon>
        <taxon>Caudata</taxon>
        <taxon>Salamandroidea</taxon>
        <taxon>Salamandridae</taxon>
        <taxon>Pleurodelinae</taxon>
        <taxon>Pleurodeles</taxon>
    </lineage>
</organism>
<dbReference type="PANTHER" id="PTHR23414">
    <property type="entry name" value="ADRENOMEDULLIN, ADM"/>
    <property type="match status" value="1"/>
</dbReference>
<evidence type="ECO:0000313" key="7">
    <source>
        <dbReference type="EMBL" id="KAJ1162459.1"/>
    </source>
</evidence>
<evidence type="ECO:0000256" key="3">
    <source>
        <dbReference type="ARBA" id="ARBA00022525"/>
    </source>
</evidence>
<sequence>MDRIRKAKVPLPYDDSPKKFVSFSKLYEWLMPREVQTFARNALGDLNVHMDKPEDNEAKELSDIMSSLDLKQYVFKLTHQDGHVLGQNPEDQSSLRSKPQNPGLGVISFTYRLTTGAEIRLRRLVHPPPRKTKLCSSRSARAPAGFLPSRIRTLSGLPMKAPLPPAALGYISLLCLLHLSMCRALPMHSGREDLPPESRKPPDRHLLDPDDKVGLLNRILAEAKSSFSSSGTKKDAVTDLPGARKRSPGAIVRNGLFLRRSPSSAHHADQARPRLKRHAHFRGHRPQLMRVGCSLGTCQVQNLSHRLWQLVGQSGREDTSPINPNSPHSYG</sequence>
<dbReference type="EMBL" id="JANPWB010000008">
    <property type="protein sequence ID" value="KAJ1162459.1"/>
    <property type="molecule type" value="Genomic_DNA"/>
</dbReference>
<evidence type="ECO:0000256" key="2">
    <source>
        <dbReference type="ARBA" id="ARBA00010575"/>
    </source>
</evidence>
<dbReference type="Proteomes" id="UP001066276">
    <property type="component" value="Chromosome 4_2"/>
</dbReference>
<evidence type="ECO:0000256" key="5">
    <source>
        <dbReference type="ARBA" id="ARBA00023157"/>
    </source>
</evidence>
<proteinExistence type="inferred from homology"/>
<dbReference type="PANTHER" id="PTHR23414:SF2">
    <property type="entry name" value="PROTEIN ADM2"/>
    <property type="match status" value="1"/>
</dbReference>
<keyword evidence="5" id="KW-1015">Disulfide bond</keyword>
<dbReference type="GO" id="GO:0005179">
    <property type="term" value="F:hormone activity"/>
    <property type="evidence" value="ECO:0007669"/>
    <property type="project" value="InterPro"/>
</dbReference>
<dbReference type="GO" id="GO:0003073">
    <property type="term" value="P:regulation of systemic arterial blood pressure"/>
    <property type="evidence" value="ECO:0007669"/>
    <property type="project" value="TreeGrafter"/>
</dbReference>
<name>A0AAV7SDE1_PLEWA</name>
<protein>
    <recommendedName>
        <fullName evidence="9">ProAM N-terminal 20 peptide</fullName>
    </recommendedName>
</protein>
<dbReference type="GO" id="GO:0010460">
    <property type="term" value="P:positive regulation of heart rate"/>
    <property type="evidence" value="ECO:0007669"/>
    <property type="project" value="TreeGrafter"/>
</dbReference>
<dbReference type="InterPro" id="IPR051665">
    <property type="entry name" value="Adrenomedullin-reg_peptide"/>
</dbReference>
<dbReference type="AlphaFoldDB" id="A0AAV7SDE1"/>
<dbReference type="GO" id="GO:0007189">
    <property type="term" value="P:adenylate cyclase-activating G protein-coupled receptor signaling pathway"/>
    <property type="evidence" value="ECO:0007669"/>
    <property type="project" value="TreeGrafter"/>
</dbReference>
<evidence type="ECO:0000256" key="6">
    <source>
        <dbReference type="SAM" id="MobiDB-lite"/>
    </source>
</evidence>
<evidence type="ECO:0000256" key="4">
    <source>
        <dbReference type="ARBA" id="ARBA00022729"/>
    </source>
</evidence>
<keyword evidence="8" id="KW-1185">Reference proteome</keyword>
<comment type="similarity">
    <text evidence="2">Belongs to the adrenomedullin family.</text>
</comment>
<accession>A0AAV7SDE1</accession>
<evidence type="ECO:0000256" key="1">
    <source>
        <dbReference type="ARBA" id="ARBA00004613"/>
    </source>
</evidence>
<comment type="caution">
    <text evidence="7">The sequence shown here is derived from an EMBL/GenBank/DDBJ whole genome shotgun (WGS) entry which is preliminary data.</text>
</comment>
<keyword evidence="4" id="KW-0732">Signal</keyword>
<gene>
    <name evidence="7" type="ORF">NDU88_002927</name>
</gene>
<dbReference type="GO" id="GO:0005576">
    <property type="term" value="C:extracellular region"/>
    <property type="evidence" value="ECO:0007669"/>
    <property type="project" value="UniProtKB-SubCell"/>
</dbReference>
<dbReference type="Pfam" id="PF00214">
    <property type="entry name" value="Calc_CGRP_IAPP"/>
    <property type="match status" value="1"/>
</dbReference>
<dbReference type="InterPro" id="IPR021116">
    <property type="entry name" value="Calcitonin/adrenomedullin"/>
</dbReference>
<keyword evidence="3" id="KW-0964">Secreted</keyword>
<feature type="region of interest" description="Disordered" evidence="6">
    <location>
        <begin position="189"/>
        <end position="209"/>
    </location>
</feature>
<comment type="subcellular location">
    <subcellularLocation>
        <location evidence="1">Secreted</location>
    </subcellularLocation>
</comment>
<reference evidence="7" key="1">
    <citation type="journal article" date="2022" name="bioRxiv">
        <title>Sequencing and chromosome-scale assembly of the giantPleurodeles waltlgenome.</title>
        <authorList>
            <person name="Brown T."/>
            <person name="Elewa A."/>
            <person name="Iarovenko S."/>
            <person name="Subramanian E."/>
            <person name="Araus A.J."/>
            <person name="Petzold A."/>
            <person name="Susuki M."/>
            <person name="Suzuki K.-i.T."/>
            <person name="Hayashi T."/>
            <person name="Toyoda A."/>
            <person name="Oliveira C."/>
            <person name="Osipova E."/>
            <person name="Leigh N.D."/>
            <person name="Simon A."/>
            <person name="Yun M.H."/>
        </authorList>
    </citation>
    <scope>NUCLEOTIDE SEQUENCE</scope>
    <source>
        <strain evidence="7">20211129_DDA</strain>
        <tissue evidence="7">Liver</tissue>
    </source>
</reference>